<name>A0A7S2TSX0_9EUKA</name>
<organism evidence="2">
    <name type="scientific">Lotharella oceanica</name>
    <dbReference type="NCBI Taxonomy" id="641309"/>
    <lineage>
        <taxon>Eukaryota</taxon>
        <taxon>Sar</taxon>
        <taxon>Rhizaria</taxon>
        <taxon>Cercozoa</taxon>
        <taxon>Chlorarachniophyceae</taxon>
        <taxon>Lotharella</taxon>
    </lineage>
</organism>
<feature type="compositionally biased region" description="Polar residues" evidence="1">
    <location>
        <begin position="77"/>
        <end position="90"/>
    </location>
</feature>
<evidence type="ECO:0000313" key="2">
    <source>
        <dbReference type="EMBL" id="CAD9765569.1"/>
    </source>
</evidence>
<sequence length="156" mass="17184">MGACYSSEKKIELGIAVQEIKYVRRNRSRSEAVRACVTPTYATPTYIPPPRQRHTYTMGIVPKLSPPPMTPRHIHQNTESGSSPTHNNPIVSPLAKTETPRSSSNGGSTGNKDCMGGTPSKENQSRGLESGMASNTRRKTSGPKSRRYLQTRRRTT</sequence>
<feature type="compositionally biased region" description="Basic residues" evidence="1">
    <location>
        <begin position="136"/>
        <end position="156"/>
    </location>
</feature>
<dbReference type="EMBL" id="HBHP01017320">
    <property type="protein sequence ID" value="CAD9765569.1"/>
    <property type="molecule type" value="Transcribed_RNA"/>
</dbReference>
<feature type="compositionally biased region" description="Polar residues" evidence="1">
    <location>
        <begin position="120"/>
        <end position="135"/>
    </location>
</feature>
<gene>
    <name evidence="2" type="ORF">LSP00402_LOCUS10728</name>
</gene>
<proteinExistence type="predicted"/>
<protein>
    <submittedName>
        <fullName evidence="2">Uncharacterized protein</fullName>
    </submittedName>
</protein>
<feature type="region of interest" description="Disordered" evidence="1">
    <location>
        <begin position="46"/>
        <end position="156"/>
    </location>
</feature>
<reference evidence="2" key="1">
    <citation type="submission" date="2021-01" db="EMBL/GenBank/DDBJ databases">
        <authorList>
            <person name="Corre E."/>
            <person name="Pelletier E."/>
            <person name="Niang G."/>
            <person name="Scheremetjew M."/>
            <person name="Finn R."/>
            <person name="Kale V."/>
            <person name="Holt S."/>
            <person name="Cochrane G."/>
            <person name="Meng A."/>
            <person name="Brown T."/>
            <person name="Cohen L."/>
        </authorList>
    </citation>
    <scope>NUCLEOTIDE SEQUENCE</scope>
    <source>
        <strain evidence="2">CCMP622</strain>
    </source>
</reference>
<evidence type="ECO:0000256" key="1">
    <source>
        <dbReference type="SAM" id="MobiDB-lite"/>
    </source>
</evidence>
<accession>A0A7S2TSX0</accession>
<dbReference type="AlphaFoldDB" id="A0A7S2TSX0"/>